<dbReference type="PROSITE" id="PS50818">
    <property type="entry name" value="INTEIN_C_TER"/>
    <property type="match status" value="1"/>
</dbReference>
<dbReference type="InterPro" id="IPR003593">
    <property type="entry name" value="AAA+_ATPase"/>
</dbReference>
<dbReference type="NCBIfam" id="TIGR01445">
    <property type="entry name" value="intein_Nterm"/>
    <property type="match status" value="1"/>
</dbReference>
<evidence type="ECO:0000256" key="7">
    <source>
        <dbReference type="ARBA" id="ARBA00022741"/>
    </source>
</evidence>
<proteinExistence type="inferred from homology"/>
<organism evidence="19 20">
    <name type="scientific">Candidatus Nealsonbacteria bacterium CG_4_10_14_0_2_um_filter_40_15</name>
    <dbReference type="NCBI Taxonomy" id="1974682"/>
    <lineage>
        <taxon>Bacteria</taxon>
        <taxon>Candidatus Nealsoniibacteriota</taxon>
    </lineage>
</organism>
<comment type="cofactor">
    <cofactor evidence="1">
        <name>Zn(2+)</name>
        <dbReference type="ChEBI" id="CHEBI:29105"/>
    </cofactor>
</comment>
<dbReference type="InterPro" id="IPR036844">
    <property type="entry name" value="Hint_dom_sf"/>
</dbReference>
<dbReference type="InterPro" id="IPR030934">
    <property type="entry name" value="Intein_C"/>
</dbReference>
<evidence type="ECO:0000256" key="11">
    <source>
        <dbReference type="ARBA" id="ARBA00022833"/>
    </source>
</evidence>
<dbReference type="PROSITE" id="PS00674">
    <property type="entry name" value="AAA"/>
    <property type="match status" value="1"/>
</dbReference>
<dbReference type="SUPFAM" id="SSF140990">
    <property type="entry name" value="FtsH protease domain-like"/>
    <property type="match status" value="1"/>
</dbReference>
<dbReference type="InterPro" id="IPR004042">
    <property type="entry name" value="Intein_endonuc_central"/>
</dbReference>
<dbReference type="InterPro" id="IPR005936">
    <property type="entry name" value="FtsH"/>
</dbReference>
<dbReference type="Gene3D" id="2.170.16.10">
    <property type="entry name" value="Hedgehog/Intein (Hint) domain"/>
    <property type="match status" value="2"/>
</dbReference>
<keyword evidence="4" id="KW-0645">Protease</keyword>
<dbReference type="PRINTS" id="PR00379">
    <property type="entry name" value="INTEIN"/>
</dbReference>
<dbReference type="GO" id="GO:0016887">
    <property type="term" value="F:ATP hydrolysis activity"/>
    <property type="evidence" value="ECO:0007669"/>
    <property type="project" value="InterPro"/>
</dbReference>
<dbReference type="CDD" id="cd00081">
    <property type="entry name" value="Hint"/>
    <property type="match status" value="1"/>
</dbReference>
<comment type="similarity">
    <text evidence="3">In the C-terminal section; belongs to the peptidase M41 family.</text>
</comment>
<dbReference type="InterPro" id="IPR003587">
    <property type="entry name" value="Hint_dom_N"/>
</dbReference>
<dbReference type="InterPro" id="IPR000642">
    <property type="entry name" value="Peptidase_M41"/>
</dbReference>
<evidence type="ECO:0000259" key="18">
    <source>
        <dbReference type="PROSITE" id="PS50819"/>
    </source>
</evidence>
<evidence type="ECO:0000256" key="1">
    <source>
        <dbReference type="ARBA" id="ARBA00001947"/>
    </source>
</evidence>
<evidence type="ECO:0000256" key="15">
    <source>
        <dbReference type="ARBA" id="ARBA00023049"/>
    </source>
</evidence>
<dbReference type="GO" id="GO:0030163">
    <property type="term" value="P:protein catabolic process"/>
    <property type="evidence" value="ECO:0007669"/>
    <property type="project" value="TreeGrafter"/>
</dbReference>
<sequence length="852" mass="95738">MGAPGTGKCITGDSLVLTNKGLIEIKDIPRYFSFDEKSHQVYGAKLPTIDIKESKNEIGLASHWYDLGEQPTIKITLKQGFELEGTLEHPIVILNENGRLEFKPLSQLKNDDFVAIKFNGQHFGSLKEIKPDRAYLLGLLTGDGNLSHSNRIGLTTIDPEIANSFNTYMNKNYGEEIKIGNSSDGITKTVTSWKVKKDLYNAGMSYLLSYDKTVPYTVMQAPKEIIVAFLQGLFDTDGYFERYNFGYATVSKKLSDQILMLLLNLGVIAHRRIKSHVDVYHPRPVYEITVSGSALKAFKKEVGFRLTRKQKLLEDYLESHPKENTNIDLFPFVVNTIENTWKKISKSGKSNSRFANLIDKVRDRKIISRNSLGLFLDLFKKCGLKDNQISYLKNLYDAKLFFSPIAKIDNCRNRVYDFTVPKYHSFIANGLVSHNTLLARAVAGEAHVPFFHISGSEFVEMFVGVGAGRVRDLFSTAKKAAPSIIFIDELDAIGRHRGAGLGGGHDEREQTLNQILVEMDGFERDTNVIVVAATNRPDVLDPALLRPGRFDRRVVLDLPDVNDREEVLKIHCQGKPLALNINLREIAERTPGFSGADLASVVNEAALLAARKNKHQVFQEELLDSIEKVLLGPERKSHILSKKEKEVAAFHEAGHALVSSSLPDAEPVRKISIVARGLAAGYTLKMPAEERRIKTKSEFLSEMATLLAGFCAEKLKFREITTGASNDLERASELARKLVKEYGMSSLGPVSFGEKEEMVFLGKEFGEQRNYSEKVAALIDKEVEKFIKNAEEKADRILAKRRHLLNKIAETLIKKETIEREEFESLIKQRKIETPASPTKIEKPTKLKIRHI</sequence>
<dbReference type="Gene3D" id="3.40.50.300">
    <property type="entry name" value="P-loop containing nucleotide triphosphate hydrolases"/>
    <property type="match status" value="1"/>
</dbReference>
<comment type="similarity">
    <text evidence="17">Belongs to the AAA ATPase family.</text>
</comment>
<dbReference type="Pfam" id="PF14528">
    <property type="entry name" value="LAGLIDADG_3"/>
    <property type="match status" value="1"/>
</dbReference>
<dbReference type="GO" id="GO:0004519">
    <property type="term" value="F:endonuclease activity"/>
    <property type="evidence" value="ECO:0007669"/>
    <property type="project" value="UniProtKB-KW"/>
</dbReference>
<dbReference type="EMBL" id="PFOZ01000044">
    <property type="protein sequence ID" value="PIZ86959.1"/>
    <property type="molecule type" value="Genomic_DNA"/>
</dbReference>
<dbReference type="PROSITE" id="PS50819">
    <property type="entry name" value="INTEIN_ENDONUCLEASE"/>
    <property type="match status" value="1"/>
</dbReference>
<keyword evidence="8" id="KW-0255">Endonuclease</keyword>
<dbReference type="InterPro" id="IPR041569">
    <property type="entry name" value="AAA_lid_3"/>
</dbReference>
<name>A0A2M7UU37_9BACT</name>
<dbReference type="GO" id="GO:0004222">
    <property type="term" value="F:metalloendopeptidase activity"/>
    <property type="evidence" value="ECO:0007669"/>
    <property type="project" value="InterPro"/>
</dbReference>
<evidence type="ECO:0000313" key="19">
    <source>
        <dbReference type="EMBL" id="PIZ86959.1"/>
    </source>
</evidence>
<comment type="caution">
    <text evidence="19">The sequence shown here is derived from an EMBL/GenBank/DDBJ whole genome shotgun (WGS) entry which is preliminary data.</text>
</comment>
<dbReference type="Gene3D" id="1.10.8.60">
    <property type="match status" value="1"/>
</dbReference>
<dbReference type="GO" id="GO:0004176">
    <property type="term" value="F:ATP-dependent peptidase activity"/>
    <property type="evidence" value="ECO:0007669"/>
    <property type="project" value="InterPro"/>
</dbReference>
<evidence type="ECO:0000256" key="3">
    <source>
        <dbReference type="ARBA" id="ARBA00010044"/>
    </source>
</evidence>
<dbReference type="GO" id="GO:0016539">
    <property type="term" value="P:intein-mediated protein splicing"/>
    <property type="evidence" value="ECO:0007669"/>
    <property type="project" value="InterPro"/>
</dbReference>
<dbReference type="Pfam" id="PF17862">
    <property type="entry name" value="AAA_lid_3"/>
    <property type="match status" value="1"/>
</dbReference>
<dbReference type="FunFam" id="1.20.58.760:FF:000001">
    <property type="entry name" value="ATP-dependent zinc metalloprotease FtsH"/>
    <property type="match status" value="1"/>
</dbReference>
<evidence type="ECO:0000256" key="6">
    <source>
        <dbReference type="ARBA" id="ARBA00022723"/>
    </source>
</evidence>
<keyword evidence="11" id="KW-0862">Zinc</keyword>
<keyword evidence="15" id="KW-0482">Metalloprotease</keyword>
<evidence type="ECO:0000256" key="12">
    <source>
        <dbReference type="ARBA" id="ARBA00022840"/>
    </source>
</evidence>
<gene>
    <name evidence="19" type="ORF">COX92_02245</name>
</gene>
<dbReference type="GO" id="GO:0006314">
    <property type="term" value="P:intron homing"/>
    <property type="evidence" value="ECO:0007669"/>
    <property type="project" value="UniProtKB-KW"/>
</dbReference>
<dbReference type="InterPro" id="IPR003960">
    <property type="entry name" value="ATPase_AAA_CS"/>
</dbReference>
<dbReference type="FunFam" id="1.10.8.60:FF:000001">
    <property type="entry name" value="ATP-dependent zinc metalloprotease FtsH"/>
    <property type="match status" value="1"/>
</dbReference>
<dbReference type="SMART" id="SM00382">
    <property type="entry name" value="AAA"/>
    <property type="match status" value="1"/>
</dbReference>
<dbReference type="InterPro" id="IPR003586">
    <property type="entry name" value="Hint_dom_C"/>
</dbReference>
<dbReference type="InterPro" id="IPR004860">
    <property type="entry name" value="LAGLIDADG_dom"/>
</dbReference>
<reference evidence="20" key="1">
    <citation type="submission" date="2017-09" db="EMBL/GenBank/DDBJ databases">
        <title>Depth-based differentiation of microbial function through sediment-hosted aquifers and enrichment of novel symbionts in the deep terrestrial subsurface.</title>
        <authorList>
            <person name="Probst A.J."/>
            <person name="Ladd B."/>
            <person name="Jarett J.K."/>
            <person name="Geller-Mcgrath D.E."/>
            <person name="Sieber C.M.K."/>
            <person name="Emerson J.B."/>
            <person name="Anantharaman K."/>
            <person name="Thomas B.C."/>
            <person name="Malmstrom R."/>
            <person name="Stieglmeier M."/>
            <person name="Klingl A."/>
            <person name="Woyke T."/>
            <person name="Ryan C.M."/>
            <person name="Banfield J.F."/>
        </authorList>
    </citation>
    <scope>NUCLEOTIDE SEQUENCE [LARGE SCALE GENOMIC DNA]</scope>
</reference>
<dbReference type="NCBIfam" id="TIGR01443">
    <property type="entry name" value="intein_Cterm"/>
    <property type="match status" value="1"/>
</dbReference>
<dbReference type="AlphaFoldDB" id="A0A2M7UU37"/>
<evidence type="ECO:0000256" key="2">
    <source>
        <dbReference type="ARBA" id="ARBA00004370"/>
    </source>
</evidence>
<dbReference type="PANTHER" id="PTHR23076:SF97">
    <property type="entry name" value="ATP-DEPENDENT ZINC METALLOPROTEASE YME1L1"/>
    <property type="match status" value="1"/>
</dbReference>
<dbReference type="Gene3D" id="1.20.58.760">
    <property type="entry name" value="Peptidase M41"/>
    <property type="match status" value="1"/>
</dbReference>
<dbReference type="Pfam" id="PF01434">
    <property type="entry name" value="Peptidase_M41"/>
    <property type="match status" value="1"/>
</dbReference>
<dbReference type="SUPFAM" id="SSF52540">
    <property type="entry name" value="P-loop containing nucleoside triphosphate hydrolases"/>
    <property type="match status" value="1"/>
</dbReference>
<dbReference type="SUPFAM" id="SSF51294">
    <property type="entry name" value="Hedgehog/intein (Hint) domain"/>
    <property type="match status" value="2"/>
</dbReference>
<dbReference type="InterPro" id="IPR006141">
    <property type="entry name" value="Intein_N"/>
</dbReference>
<keyword evidence="6" id="KW-0479">Metal-binding</keyword>
<dbReference type="InterPro" id="IPR037219">
    <property type="entry name" value="Peptidase_M41-like"/>
</dbReference>
<keyword evidence="10" id="KW-0068">Autocatalytic cleavage</keyword>
<evidence type="ECO:0000256" key="13">
    <source>
        <dbReference type="ARBA" id="ARBA00022886"/>
    </source>
</evidence>
<keyword evidence="7 17" id="KW-0547">Nucleotide-binding</keyword>
<dbReference type="Gene3D" id="3.10.28.10">
    <property type="entry name" value="Homing endonucleases"/>
    <property type="match status" value="1"/>
</dbReference>
<dbReference type="InterPro" id="IPR027434">
    <property type="entry name" value="Homing_endonucl"/>
</dbReference>
<comment type="subcellular location">
    <subcellularLocation>
        <location evidence="2">Membrane</location>
    </subcellularLocation>
</comment>
<evidence type="ECO:0000256" key="17">
    <source>
        <dbReference type="RuleBase" id="RU003651"/>
    </source>
</evidence>
<dbReference type="InterPro" id="IPR027417">
    <property type="entry name" value="P-loop_NTPase"/>
</dbReference>
<accession>A0A2M7UU37</accession>
<dbReference type="Pfam" id="PF14890">
    <property type="entry name" value="Intein_splicing"/>
    <property type="match status" value="1"/>
</dbReference>
<dbReference type="PROSITE" id="PS50817">
    <property type="entry name" value="INTEIN_N_TER"/>
    <property type="match status" value="1"/>
</dbReference>
<dbReference type="InterPro" id="IPR006142">
    <property type="entry name" value="INTEIN"/>
</dbReference>
<dbReference type="InterPro" id="IPR003959">
    <property type="entry name" value="ATPase_AAA_core"/>
</dbReference>
<evidence type="ECO:0000256" key="14">
    <source>
        <dbReference type="ARBA" id="ARBA00023000"/>
    </source>
</evidence>
<keyword evidence="13" id="KW-0404">Intron homing</keyword>
<evidence type="ECO:0000256" key="5">
    <source>
        <dbReference type="ARBA" id="ARBA00022722"/>
    </source>
</evidence>
<keyword evidence="5" id="KW-0540">Nuclease</keyword>
<dbReference type="GO" id="GO:0046872">
    <property type="term" value="F:metal ion binding"/>
    <property type="evidence" value="ECO:0007669"/>
    <property type="project" value="UniProtKB-KW"/>
</dbReference>
<protein>
    <recommendedName>
        <fullName evidence="18">DOD-type homing endonuclease domain-containing protein</fullName>
    </recommendedName>
</protein>
<dbReference type="Pfam" id="PF00004">
    <property type="entry name" value="AAA"/>
    <property type="match status" value="1"/>
</dbReference>
<keyword evidence="14" id="KW-0651">Protein splicing</keyword>
<dbReference type="PANTHER" id="PTHR23076">
    <property type="entry name" value="METALLOPROTEASE M41 FTSH"/>
    <property type="match status" value="1"/>
</dbReference>
<evidence type="ECO:0000256" key="10">
    <source>
        <dbReference type="ARBA" id="ARBA00022813"/>
    </source>
</evidence>
<dbReference type="SMART" id="SM00305">
    <property type="entry name" value="HintC"/>
    <property type="match status" value="1"/>
</dbReference>
<keyword evidence="16" id="KW-0472">Membrane</keyword>
<dbReference type="SMART" id="SM00306">
    <property type="entry name" value="HintN"/>
    <property type="match status" value="1"/>
</dbReference>
<evidence type="ECO:0000256" key="4">
    <source>
        <dbReference type="ARBA" id="ARBA00022670"/>
    </source>
</evidence>
<dbReference type="GO" id="GO:0005524">
    <property type="term" value="F:ATP binding"/>
    <property type="evidence" value="ECO:0007669"/>
    <property type="project" value="UniProtKB-KW"/>
</dbReference>
<dbReference type="NCBIfam" id="TIGR01241">
    <property type="entry name" value="FtsH_fam"/>
    <property type="match status" value="1"/>
</dbReference>
<dbReference type="GO" id="GO:0005886">
    <property type="term" value="C:plasma membrane"/>
    <property type="evidence" value="ECO:0007669"/>
    <property type="project" value="TreeGrafter"/>
</dbReference>
<evidence type="ECO:0000256" key="8">
    <source>
        <dbReference type="ARBA" id="ARBA00022759"/>
    </source>
</evidence>
<keyword evidence="12 17" id="KW-0067">ATP-binding</keyword>
<evidence type="ECO:0000256" key="9">
    <source>
        <dbReference type="ARBA" id="ARBA00022801"/>
    </source>
</evidence>
<evidence type="ECO:0000313" key="20">
    <source>
        <dbReference type="Proteomes" id="UP000229166"/>
    </source>
</evidence>
<feature type="domain" description="DOD-type homing endonuclease" evidence="18">
    <location>
        <begin position="136"/>
        <end position="267"/>
    </location>
</feature>
<keyword evidence="9" id="KW-0378">Hydrolase</keyword>
<evidence type="ECO:0000256" key="16">
    <source>
        <dbReference type="ARBA" id="ARBA00023136"/>
    </source>
</evidence>
<dbReference type="Proteomes" id="UP000229166">
    <property type="component" value="Unassembled WGS sequence"/>
</dbReference>